<reference evidence="2" key="1">
    <citation type="journal article" date="2023" name="G3 (Bethesda)">
        <title>Genome assembly and association tests identify interacting loci associated with vigor, precocity, and sex in interspecific pistachio rootstocks.</title>
        <authorList>
            <person name="Palmer W."/>
            <person name="Jacygrad E."/>
            <person name="Sagayaradj S."/>
            <person name="Cavanaugh K."/>
            <person name="Han R."/>
            <person name="Bertier L."/>
            <person name="Beede B."/>
            <person name="Kafkas S."/>
            <person name="Golino D."/>
            <person name="Preece J."/>
            <person name="Michelmore R."/>
        </authorList>
    </citation>
    <scope>NUCLEOTIDE SEQUENCE [LARGE SCALE GENOMIC DNA]</scope>
</reference>
<evidence type="ECO:0000313" key="2">
    <source>
        <dbReference type="Proteomes" id="UP001164250"/>
    </source>
</evidence>
<evidence type="ECO:0000313" key="1">
    <source>
        <dbReference type="EMBL" id="KAJ0112952.1"/>
    </source>
</evidence>
<keyword evidence="2" id="KW-1185">Reference proteome</keyword>
<comment type="caution">
    <text evidence="1">The sequence shown here is derived from an EMBL/GenBank/DDBJ whole genome shotgun (WGS) entry which is preliminary data.</text>
</comment>
<name>A0ACC1CBM3_9ROSI</name>
<organism evidence="1 2">
    <name type="scientific">Pistacia atlantica</name>
    <dbReference type="NCBI Taxonomy" id="434234"/>
    <lineage>
        <taxon>Eukaryota</taxon>
        <taxon>Viridiplantae</taxon>
        <taxon>Streptophyta</taxon>
        <taxon>Embryophyta</taxon>
        <taxon>Tracheophyta</taxon>
        <taxon>Spermatophyta</taxon>
        <taxon>Magnoliopsida</taxon>
        <taxon>eudicotyledons</taxon>
        <taxon>Gunneridae</taxon>
        <taxon>Pentapetalae</taxon>
        <taxon>rosids</taxon>
        <taxon>malvids</taxon>
        <taxon>Sapindales</taxon>
        <taxon>Anacardiaceae</taxon>
        <taxon>Pistacia</taxon>
    </lineage>
</organism>
<gene>
    <name evidence="1" type="ORF">Patl1_02175</name>
</gene>
<sequence>MRRRAADFRRPVRRRISNVVWWTLCGIVVLIFIVILSKETKIESRPTFPKKASGNGRNYNF</sequence>
<proteinExistence type="predicted"/>
<accession>A0ACC1CBM3</accession>
<dbReference type="EMBL" id="CM047897">
    <property type="protein sequence ID" value="KAJ0112952.1"/>
    <property type="molecule type" value="Genomic_DNA"/>
</dbReference>
<dbReference type="Proteomes" id="UP001164250">
    <property type="component" value="Chromosome 1"/>
</dbReference>
<protein>
    <submittedName>
        <fullName evidence="1">Uncharacterized protein</fullName>
    </submittedName>
</protein>